<proteinExistence type="inferred from homology"/>
<comment type="subcellular location">
    <subcellularLocation>
        <location evidence="1">Nucleus</location>
        <location evidence="1">Nucleolus</location>
    </subcellularLocation>
</comment>
<reference evidence="9" key="1">
    <citation type="submission" date="2020-06" db="EMBL/GenBank/DDBJ databases">
        <authorList>
            <person name="Onetto C."/>
        </authorList>
    </citation>
    <scope>NUCLEOTIDE SEQUENCE</scope>
</reference>
<dbReference type="Pfam" id="PF04900">
    <property type="entry name" value="Fcf1"/>
    <property type="match status" value="1"/>
</dbReference>
<dbReference type="PANTHER" id="PTHR12416">
    <property type="entry name" value="RRNA-PROCESSING PROTEIN UTP23 HOMOLOG"/>
    <property type="match status" value="1"/>
</dbReference>
<keyword evidence="3" id="KW-0698">rRNA processing</keyword>
<dbReference type="InterPro" id="IPR006984">
    <property type="entry name" value="Fcf1/UTP23"/>
</dbReference>
<keyword evidence="2" id="KW-0690">Ribosome biogenesis</keyword>
<comment type="caution">
    <text evidence="9">The sequence shown here is derived from an EMBL/GenBank/DDBJ whole genome shotgun (WGS) entry which is preliminary data.</text>
</comment>
<evidence type="ECO:0000313" key="10">
    <source>
        <dbReference type="Proteomes" id="UP000716446"/>
    </source>
</evidence>
<evidence type="ECO:0000256" key="5">
    <source>
        <dbReference type="ARBA" id="ARBA00037300"/>
    </source>
</evidence>
<evidence type="ECO:0000256" key="1">
    <source>
        <dbReference type="ARBA" id="ARBA00004604"/>
    </source>
</evidence>
<comment type="similarity">
    <text evidence="6">Belongs to the UTP23/FCF1 family. UTP23 subfamily.</text>
</comment>
<comment type="function">
    <text evidence="5">Involved in rRNA-processing and ribosome biogenesis.</text>
</comment>
<dbReference type="GO" id="GO:0032040">
    <property type="term" value="C:small-subunit processome"/>
    <property type="evidence" value="ECO:0007669"/>
    <property type="project" value="InterPro"/>
</dbReference>
<dbReference type="InterPro" id="IPR029060">
    <property type="entry name" value="PIN-like_dom_sf"/>
</dbReference>
<dbReference type="GO" id="GO:0006364">
    <property type="term" value="P:rRNA processing"/>
    <property type="evidence" value="ECO:0007669"/>
    <property type="project" value="UniProtKB-KW"/>
</dbReference>
<evidence type="ECO:0000256" key="4">
    <source>
        <dbReference type="ARBA" id="ARBA00023242"/>
    </source>
</evidence>
<feature type="non-terminal residue" evidence="9">
    <location>
        <position position="234"/>
    </location>
</feature>
<dbReference type="SUPFAM" id="SSF88723">
    <property type="entry name" value="PIN domain-like"/>
    <property type="match status" value="1"/>
</dbReference>
<dbReference type="EMBL" id="CAIJEN010000014">
    <property type="protein sequence ID" value="CAD0093386.1"/>
    <property type="molecule type" value="Genomic_DNA"/>
</dbReference>
<gene>
    <name evidence="9" type="ORF">AWRI4619_LOCUS7775</name>
</gene>
<dbReference type="CDD" id="cd09865">
    <property type="entry name" value="PIN_ScUtp23p-like"/>
    <property type="match status" value="1"/>
</dbReference>
<dbReference type="AlphaFoldDB" id="A0A9N8JU58"/>
<name>A0A9N8JU58_9PEZI</name>
<dbReference type="Proteomes" id="UP000716446">
    <property type="component" value="Unassembled WGS sequence"/>
</dbReference>
<evidence type="ECO:0000313" key="9">
    <source>
        <dbReference type="EMBL" id="CAD0093386.1"/>
    </source>
</evidence>
<accession>A0A9N8JU58</accession>
<evidence type="ECO:0000256" key="7">
    <source>
        <dbReference type="ARBA" id="ARBA00076388"/>
    </source>
</evidence>
<evidence type="ECO:0000256" key="3">
    <source>
        <dbReference type="ARBA" id="ARBA00022552"/>
    </source>
</evidence>
<keyword evidence="4" id="KW-0539">Nucleus</keyword>
<evidence type="ECO:0000256" key="6">
    <source>
        <dbReference type="ARBA" id="ARBA00038503"/>
    </source>
</evidence>
<evidence type="ECO:0000256" key="2">
    <source>
        <dbReference type="ARBA" id="ARBA00022517"/>
    </source>
</evidence>
<feature type="compositionally biased region" description="Low complexity" evidence="8">
    <location>
        <begin position="213"/>
        <end position="234"/>
    </location>
</feature>
<protein>
    <recommendedName>
        <fullName evidence="7">U three protein 23</fullName>
    </recommendedName>
</protein>
<keyword evidence="10" id="KW-1185">Reference proteome</keyword>
<dbReference type="Gene3D" id="3.40.50.1010">
    <property type="entry name" value="5'-nuclease"/>
    <property type="match status" value="1"/>
</dbReference>
<sequence>MRGKRSKQYRKLMHQYELSFNFRVPYQVLIDADMIKDTFRFKMNLPLFLERTLHGQVKPMITQCSIRHLYTAEAPDTASKNAWIDTAKSFERRRCNHHTLDEPLSTLECLKSVVDPKDSSTNKNRYVVASQDQKVRSAMRKITGVPLIYVNRSSKKQTAKEEVEKQAIRKAAKTDPQAAEKALDAHVAVESTENDASEAAGKKRRRRKHKTAGDSAADQADAHDAPAVAMEVDA</sequence>
<organism evidence="9 10">
    <name type="scientific">Aureobasidium vineae</name>
    <dbReference type="NCBI Taxonomy" id="2773715"/>
    <lineage>
        <taxon>Eukaryota</taxon>
        <taxon>Fungi</taxon>
        <taxon>Dikarya</taxon>
        <taxon>Ascomycota</taxon>
        <taxon>Pezizomycotina</taxon>
        <taxon>Dothideomycetes</taxon>
        <taxon>Dothideomycetidae</taxon>
        <taxon>Dothideales</taxon>
        <taxon>Saccotheciaceae</taxon>
        <taxon>Aureobasidium</taxon>
    </lineage>
</organism>
<dbReference type="FunFam" id="3.40.50.1010:FF:000006">
    <property type="entry name" value="rRNA-processing protein UTP23 homolog"/>
    <property type="match status" value="1"/>
</dbReference>
<evidence type="ECO:0000256" key="8">
    <source>
        <dbReference type="SAM" id="MobiDB-lite"/>
    </source>
</evidence>
<feature type="region of interest" description="Disordered" evidence="8">
    <location>
        <begin position="169"/>
        <end position="234"/>
    </location>
</feature>